<proteinExistence type="predicted"/>
<dbReference type="EMBL" id="SJOI01000001">
    <property type="protein sequence ID" value="TCL02604.1"/>
    <property type="molecule type" value="Genomic_DNA"/>
</dbReference>
<sequence>MRSFQLGNFAITTVIACSLSGCAYRGNQPTGPNITALAITLHLEKDESYKSNEQWKGLMAMMKLDHDVAPASGDYALFEWANVKTTGNEDQDYLKIVTATPGNSMWAYTFYHQSSHDLLNKIINENTYPNDIHRIGPWVEVMDIFLNTLAKPGEVDRIYNDYSRDRQKMGLITVSEKIFKNNLSYAAENRDTFGQIYMNIFEQKANVVDPNEQYIMKNIRVRIEIHPTNKIEKAIQNQLNKLPFNEDVLYSKEGKYQGALSLKLGIHSANYTEDEIVRMIDTSLARCHSIAERTYNPKAEELCGQEIIQTIPKWVNEAGIYLP</sequence>
<dbReference type="AlphaFoldDB" id="A0A4R1N5X8"/>
<gene>
    <name evidence="1" type="ORF">EZJ58_0628</name>
</gene>
<organism evidence="1 2">
    <name type="scientific">Sodalis ligni</name>
    <dbReference type="NCBI Taxonomy" id="2697027"/>
    <lineage>
        <taxon>Bacteria</taxon>
        <taxon>Pseudomonadati</taxon>
        <taxon>Pseudomonadota</taxon>
        <taxon>Gammaproteobacteria</taxon>
        <taxon>Enterobacterales</taxon>
        <taxon>Bruguierivoracaceae</taxon>
        <taxon>Sodalis</taxon>
    </lineage>
</organism>
<name>A0A4R1N5X8_9GAMM</name>
<dbReference type="PROSITE" id="PS51257">
    <property type="entry name" value="PROKAR_LIPOPROTEIN"/>
    <property type="match status" value="1"/>
</dbReference>
<keyword evidence="2" id="KW-1185">Reference proteome</keyword>
<comment type="caution">
    <text evidence="1">The sequence shown here is derived from an EMBL/GenBank/DDBJ whole genome shotgun (WGS) entry which is preliminary data.</text>
</comment>
<dbReference type="Proteomes" id="UP000294555">
    <property type="component" value="Unassembled WGS sequence"/>
</dbReference>
<accession>A0A4R1N5X8</accession>
<dbReference type="RefSeq" id="WP_132921544.1">
    <property type="nucleotide sequence ID" value="NZ_SJOI01000001.1"/>
</dbReference>
<evidence type="ECO:0000313" key="2">
    <source>
        <dbReference type="Proteomes" id="UP000294555"/>
    </source>
</evidence>
<evidence type="ECO:0000313" key="1">
    <source>
        <dbReference type="EMBL" id="TCL02604.1"/>
    </source>
</evidence>
<protein>
    <recommendedName>
        <fullName evidence="3">Lipoprotein</fullName>
    </recommendedName>
</protein>
<evidence type="ECO:0008006" key="3">
    <source>
        <dbReference type="Google" id="ProtNLM"/>
    </source>
</evidence>
<reference evidence="1 2" key="1">
    <citation type="submission" date="2019-02" db="EMBL/GenBank/DDBJ databases">
        <title>Investigation of anaerobic lignin degradation for improved lignocellulosic biofuels.</title>
        <authorList>
            <person name="Deangelis K."/>
        </authorList>
    </citation>
    <scope>NUCLEOTIDE SEQUENCE [LARGE SCALE GENOMIC DNA]</scope>
    <source>
        <strain evidence="1 2">159R</strain>
    </source>
</reference>